<evidence type="ECO:0000313" key="3">
    <source>
        <dbReference type="Proteomes" id="UP000433493"/>
    </source>
</evidence>
<dbReference type="CDD" id="cd05013">
    <property type="entry name" value="SIS_RpiR"/>
    <property type="match status" value="1"/>
</dbReference>
<dbReference type="PANTHER" id="PTHR30514:SF9">
    <property type="entry name" value="TRANSCRIPTIONAL REGULATOR"/>
    <property type="match status" value="1"/>
</dbReference>
<evidence type="ECO:0000259" key="1">
    <source>
        <dbReference type="PROSITE" id="PS51464"/>
    </source>
</evidence>
<dbReference type="PANTHER" id="PTHR30514">
    <property type="entry name" value="GLUCOKINASE"/>
    <property type="match status" value="1"/>
</dbReference>
<dbReference type="InterPro" id="IPR046348">
    <property type="entry name" value="SIS_dom_sf"/>
</dbReference>
<dbReference type="Gene3D" id="3.40.50.10490">
    <property type="entry name" value="Glucose-6-phosphate isomerase like protein, domain 1"/>
    <property type="match status" value="1"/>
</dbReference>
<accession>A0A7J5B9W2</accession>
<organism evidence="2 3">
    <name type="scientific">Gulosibacter chungangensis</name>
    <dbReference type="NCBI Taxonomy" id="979746"/>
    <lineage>
        <taxon>Bacteria</taxon>
        <taxon>Bacillati</taxon>
        <taxon>Actinomycetota</taxon>
        <taxon>Actinomycetes</taxon>
        <taxon>Micrococcales</taxon>
        <taxon>Microbacteriaceae</taxon>
        <taxon>Gulosibacter</taxon>
    </lineage>
</organism>
<dbReference type="InterPro" id="IPR035472">
    <property type="entry name" value="RpiR-like_SIS"/>
</dbReference>
<dbReference type="SUPFAM" id="SSF53697">
    <property type="entry name" value="SIS domain"/>
    <property type="match status" value="1"/>
</dbReference>
<protein>
    <submittedName>
        <fullName evidence="2">SIS domain-containing protein</fullName>
    </submittedName>
</protein>
<gene>
    <name evidence="2" type="ORF">F8O05_14160</name>
</gene>
<reference evidence="2 3" key="1">
    <citation type="submission" date="2019-09" db="EMBL/GenBank/DDBJ databases">
        <title>Phylogeny of genus Pseudoclavibacter and closely related genus.</title>
        <authorList>
            <person name="Li Y."/>
        </authorList>
    </citation>
    <scope>NUCLEOTIDE SEQUENCE [LARGE SCALE GENOMIC DNA]</scope>
    <source>
        <strain evidence="2 3">KCTC 13959</strain>
    </source>
</reference>
<dbReference type="GO" id="GO:0003700">
    <property type="term" value="F:DNA-binding transcription factor activity"/>
    <property type="evidence" value="ECO:0007669"/>
    <property type="project" value="InterPro"/>
</dbReference>
<name>A0A7J5B9W2_9MICO</name>
<proteinExistence type="predicted"/>
<evidence type="ECO:0000313" key="2">
    <source>
        <dbReference type="EMBL" id="KAB1640839.1"/>
    </source>
</evidence>
<dbReference type="GO" id="GO:1901135">
    <property type="term" value="P:carbohydrate derivative metabolic process"/>
    <property type="evidence" value="ECO:0007669"/>
    <property type="project" value="InterPro"/>
</dbReference>
<dbReference type="Proteomes" id="UP000433493">
    <property type="component" value="Unassembled WGS sequence"/>
</dbReference>
<dbReference type="EMBL" id="WBKB01000012">
    <property type="protein sequence ID" value="KAB1640839.1"/>
    <property type="molecule type" value="Genomic_DNA"/>
</dbReference>
<dbReference type="GO" id="GO:0003677">
    <property type="term" value="F:DNA binding"/>
    <property type="evidence" value="ECO:0007669"/>
    <property type="project" value="InterPro"/>
</dbReference>
<dbReference type="InterPro" id="IPR001347">
    <property type="entry name" value="SIS_dom"/>
</dbReference>
<dbReference type="PROSITE" id="PS51464">
    <property type="entry name" value="SIS"/>
    <property type="match status" value="1"/>
</dbReference>
<dbReference type="GO" id="GO:0097367">
    <property type="term" value="F:carbohydrate derivative binding"/>
    <property type="evidence" value="ECO:0007669"/>
    <property type="project" value="InterPro"/>
</dbReference>
<comment type="caution">
    <text evidence="2">The sequence shown here is derived from an EMBL/GenBank/DDBJ whole genome shotgun (WGS) entry which is preliminary data.</text>
</comment>
<dbReference type="Pfam" id="PF01380">
    <property type="entry name" value="SIS"/>
    <property type="match status" value="1"/>
</dbReference>
<feature type="domain" description="SIS" evidence="1">
    <location>
        <begin position="1"/>
        <end position="94"/>
    </location>
</feature>
<dbReference type="AlphaFoldDB" id="A0A7J5B9W2"/>
<sequence>MTARVLRPGDVCLAVSDSGTNQFTMRSVRNALQAGATVIGLTSYGRSELVNTADYALIAGAEFHTWKEYGITADIVQMLLLSALNTAALAVDPATELVREDALEEVRAAIFPQGE</sequence>
<dbReference type="InterPro" id="IPR047640">
    <property type="entry name" value="RpiR-like"/>
</dbReference>
<dbReference type="OrthoDB" id="3770404at2"/>
<keyword evidence="3" id="KW-1185">Reference proteome</keyword>